<evidence type="ECO:0000313" key="2">
    <source>
        <dbReference type="WBParaSite" id="nRc.2.0.1.t29134-RA"/>
    </source>
</evidence>
<dbReference type="WBParaSite" id="nRc.2.0.1.t29134-RA">
    <property type="protein sequence ID" value="nRc.2.0.1.t29134-RA"/>
    <property type="gene ID" value="nRc.2.0.1.g29134"/>
</dbReference>
<dbReference type="AlphaFoldDB" id="A0A915JST8"/>
<proteinExistence type="predicted"/>
<protein>
    <submittedName>
        <fullName evidence="2">Secreted protein</fullName>
    </submittedName>
</protein>
<reference evidence="2" key="1">
    <citation type="submission" date="2022-11" db="UniProtKB">
        <authorList>
            <consortium name="WormBaseParasite"/>
        </authorList>
    </citation>
    <scope>IDENTIFICATION</scope>
</reference>
<dbReference type="Proteomes" id="UP000887565">
    <property type="component" value="Unplaced"/>
</dbReference>
<name>A0A915JST8_ROMCU</name>
<keyword evidence="1" id="KW-1185">Reference proteome</keyword>
<sequence>MHNFRVAGIASNAASGLAGWIGVQATVNWLLCCSANAKRKAVDIRSKVTILLAGVIRCKHTKKLTGSRGHSVAKKMRVTLPVYAYKSRFPRNA</sequence>
<evidence type="ECO:0000313" key="1">
    <source>
        <dbReference type="Proteomes" id="UP000887565"/>
    </source>
</evidence>
<organism evidence="1 2">
    <name type="scientific">Romanomermis culicivorax</name>
    <name type="common">Nematode worm</name>
    <dbReference type="NCBI Taxonomy" id="13658"/>
    <lineage>
        <taxon>Eukaryota</taxon>
        <taxon>Metazoa</taxon>
        <taxon>Ecdysozoa</taxon>
        <taxon>Nematoda</taxon>
        <taxon>Enoplea</taxon>
        <taxon>Dorylaimia</taxon>
        <taxon>Mermithida</taxon>
        <taxon>Mermithoidea</taxon>
        <taxon>Mermithidae</taxon>
        <taxon>Romanomermis</taxon>
    </lineage>
</organism>
<accession>A0A915JST8</accession>